<dbReference type="PRINTS" id="PR00721">
    <property type="entry name" value="STOMATIN"/>
</dbReference>
<dbReference type="PANTHER" id="PTHR43327">
    <property type="entry name" value="STOMATIN-LIKE PROTEIN 2, MITOCHONDRIAL"/>
    <property type="match status" value="1"/>
</dbReference>
<dbReference type="InterPro" id="IPR001107">
    <property type="entry name" value="Band_7"/>
</dbReference>
<dbReference type="Gene3D" id="3.30.479.30">
    <property type="entry name" value="Band 7 domain"/>
    <property type="match status" value="1"/>
</dbReference>
<feature type="domain" description="Band 7" evidence="1">
    <location>
        <begin position="18"/>
        <end position="176"/>
    </location>
</feature>
<accession>A0ABT5A860</accession>
<evidence type="ECO:0000313" key="3">
    <source>
        <dbReference type="Proteomes" id="UP001212123"/>
    </source>
</evidence>
<name>A0ABT5A860_9CYAN</name>
<dbReference type="SUPFAM" id="SSF117892">
    <property type="entry name" value="Band 7/SPFH domain"/>
    <property type="match status" value="1"/>
</dbReference>
<gene>
    <name evidence="2" type="ORF">PN492_16435</name>
</gene>
<dbReference type="InterPro" id="IPR001972">
    <property type="entry name" value="Stomatin_HflK_fam"/>
</dbReference>
<keyword evidence="3" id="KW-1185">Reference proteome</keyword>
<dbReference type="PANTHER" id="PTHR43327:SF10">
    <property type="entry name" value="STOMATIN-LIKE PROTEIN 2, MITOCHONDRIAL"/>
    <property type="match status" value="1"/>
</dbReference>
<dbReference type="SMART" id="SM00244">
    <property type="entry name" value="PHB"/>
    <property type="match status" value="1"/>
</dbReference>
<dbReference type="RefSeq" id="WP_271792565.1">
    <property type="nucleotide sequence ID" value="NZ_JAQMTU010000102.1"/>
</dbReference>
<comment type="caution">
    <text evidence="2">The sequence shown here is derived from an EMBL/GenBank/DDBJ whole genome shotgun (WGS) entry which is preliminary data.</text>
</comment>
<organism evidence="2 3">
    <name type="scientific">Dolichospermum circinale CS-537/01</name>
    <dbReference type="NCBI Taxonomy" id="3021739"/>
    <lineage>
        <taxon>Bacteria</taxon>
        <taxon>Bacillati</taxon>
        <taxon>Cyanobacteriota</taxon>
        <taxon>Cyanophyceae</taxon>
        <taxon>Nostocales</taxon>
        <taxon>Aphanizomenonaceae</taxon>
        <taxon>Dolichospermum</taxon>
        <taxon>Dolichospermum circinale</taxon>
    </lineage>
</organism>
<dbReference type="CDD" id="cd08829">
    <property type="entry name" value="SPFH_paraslipin"/>
    <property type="match status" value="1"/>
</dbReference>
<dbReference type="Pfam" id="PF01145">
    <property type="entry name" value="Band_7"/>
    <property type="match status" value="1"/>
</dbReference>
<reference evidence="2 3" key="1">
    <citation type="submission" date="2023-01" db="EMBL/GenBank/DDBJ databases">
        <title>Genomes from the Australian National Cyanobacteria Reference Collection.</title>
        <authorList>
            <person name="Willis A."/>
            <person name="Lee E.M.F."/>
        </authorList>
    </citation>
    <scope>NUCLEOTIDE SEQUENCE [LARGE SCALE GENOMIC DNA]</scope>
    <source>
        <strain evidence="2 3">CS-537/01</strain>
    </source>
</reference>
<dbReference type="InterPro" id="IPR036013">
    <property type="entry name" value="Band_7/SPFH_dom_sf"/>
</dbReference>
<evidence type="ECO:0000313" key="2">
    <source>
        <dbReference type="EMBL" id="MDB9488116.1"/>
    </source>
</evidence>
<dbReference type="EMBL" id="JAQMTU010000102">
    <property type="protein sequence ID" value="MDB9488116.1"/>
    <property type="molecule type" value="Genomic_DNA"/>
</dbReference>
<dbReference type="InterPro" id="IPR050710">
    <property type="entry name" value="Band7/mec-2_domain"/>
</dbReference>
<sequence>MDPIILIIFLALVGYALASAKMVNQGNVALVERLGRYHRKLNPGLSFIVPIIDQIVMENTTREQLLDIKPQNVITKDGIYLEVDAIVYWRIKDIEKSFYAIDDLEQSLANIATTTLRENIAQNSLEDTNMSRDQIDRSILSVLNSITVTWGVEITRLDIQSITPPETVRKSMEEQQNAQIKKRAAILAAEGEEEAAVKRAKGTKTSIEIISEALRSHPESKDILRYLVAQDYVDASEKLGASNNAKIVFVDPANSTEMFQELISDSVQENHIKNPGNGNGNGAN</sequence>
<proteinExistence type="predicted"/>
<protein>
    <submittedName>
        <fullName evidence="2">SPFH/Band 7/PHB domain protein</fullName>
    </submittedName>
</protein>
<evidence type="ECO:0000259" key="1">
    <source>
        <dbReference type="SMART" id="SM00244"/>
    </source>
</evidence>
<dbReference type="Proteomes" id="UP001212123">
    <property type="component" value="Unassembled WGS sequence"/>
</dbReference>